<gene>
    <name evidence="2" type="ORF">QE152_g17121</name>
</gene>
<evidence type="ECO:0000313" key="3">
    <source>
        <dbReference type="Proteomes" id="UP001458880"/>
    </source>
</evidence>
<feature type="signal peptide" evidence="1">
    <location>
        <begin position="1"/>
        <end position="23"/>
    </location>
</feature>
<dbReference type="AlphaFoldDB" id="A0AAW1L5D6"/>
<reference evidence="2 3" key="1">
    <citation type="journal article" date="2024" name="BMC Genomics">
        <title>De novo assembly and annotation of Popillia japonica's genome with initial clues to its potential as an invasive pest.</title>
        <authorList>
            <person name="Cucini C."/>
            <person name="Boschi S."/>
            <person name="Funari R."/>
            <person name="Cardaioli E."/>
            <person name="Iannotti N."/>
            <person name="Marturano G."/>
            <person name="Paoli F."/>
            <person name="Bruttini M."/>
            <person name="Carapelli A."/>
            <person name="Frati F."/>
            <person name="Nardi F."/>
        </authorList>
    </citation>
    <scope>NUCLEOTIDE SEQUENCE [LARGE SCALE GENOMIC DNA]</scope>
    <source>
        <strain evidence="2">DMR45628</strain>
    </source>
</reference>
<evidence type="ECO:0000313" key="2">
    <source>
        <dbReference type="EMBL" id="KAK9728687.1"/>
    </source>
</evidence>
<dbReference type="EMBL" id="JASPKY010000168">
    <property type="protein sequence ID" value="KAK9728687.1"/>
    <property type="molecule type" value="Genomic_DNA"/>
</dbReference>
<keyword evidence="1" id="KW-0732">Signal</keyword>
<keyword evidence="3" id="KW-1185">Reference proteome</keyword>
<evidence type="ECO:0000256" key="1">
    <source>
        <dbReference type="SAM" id="SignalP"/>
    </source>
</evidence>
<accession>A0AAW1L5D6</accession>
<organism evidence="2 3">
    <name type="scientific">Popillia japonica</name>
    <name type="common">Japanese beetle</name>
    <dbReference type="NCBI Taxonomy" id="7064"/>
    <lineage>
        <taxon>Eukaryota</taxon>
        <taxon>Metazoa</taxon>
        <taxon>Ecdysozoa</taxon>
        <taxon>Arthropoda</taxon>
        <taxon>Hexapoda</taxon>
        <taxon>Insecta</taxon>
        <taxon>Pterygota</taxon>
        <taxon>Neoptera</taxon>
        <taxon>Endopterygota</taxon>
        <taxon>Coleoptera</taxon>
        <taxon>Polyphaga</taxon>
        <taxon>Scarabaeiformia</taxon>
        <taxon>Scarabaeidae</taxon>
        <taxon>Rutelinae</taxon>
        <taxon>Popillia</taxon>
    </lineage>
</organism>
<proteinExistence type="predicted"/>
<name>A0AAW1L5D6_POPJA</name>
<comment type="caution">
    <text evidence="2">The sequence shown here is derived from an EMBL/GenBank/DDBJ whole genome shotgun (WGS) entry which is preliminary data.</text>
</comment>
<dbReference type="Proteomes" id="UP001458880">
    <property type="component" value="Unassembled WGS sequence"/>
</dbReference>
<feature type="chain" id="PRO_5043957199" evidence="1">
    <location>
        <begin position="24"/>
        <end position="72"/>
    </location>
</feature>
<sequence length="72" mass="8337">MQTKTALIFLAYFLITYCVFCWAEEDPTTEDDEAKLKKGAIIKAGCRHGYRLIRGLEKDKKPQNLPFLNKEI</sequence>
<protein>
    <submittedName>
        <fullName evidence="2">Uncharacterized protein</fullName>
    </submittedName>
</protein>